<evidence type="ECO:0000313" key="9">
    <source>
        <dbReference type="Proteomes" id="UP000596660"/>
    </source>
</evidence>
<feature type="transmembrane region" description="Helical" evidence="7">
    <location>
        <begin position="197"/>
        <end position="217"/>
    </location>
</feature>
<feature type="transmembrane region" description="Helical" evidence="7">
    <location>
        <begin position="354"/>
        <end position="376"/>
    </location>
</feature>
<feature type="transmembrane region" description="Helical" evidence="7">
    <location>
        <begin position="129"/>
        <end position="152"/>
    </location>
</feature>
<name>A0A803LZA1_CHEQI</name>
<dbReference type="GO" id="GO:0016020">
    <property type="term" value="C:membrane"/>
    <property type="evidence" value="ECO:0007669"/>
    <property type="project" value="UniProtKB-SubCell"/>
</dbReference>
<feature type="transmembrane region" description="Helical" evidence="7">
    <location>
        <begin position="476"/>
        <end position="496"/>
    </location>
</feature>
<dbReference type="Gene3D" id="1.20.1250.20">
    <property type="entry name" value="MFS general substrate transporter like domains"/>
    <property type="match status" value="1"/>
</dbReference>
<keyword evidence="4 7" id="KW-0812">Transmembrane</keyword>
<evidence type="ECO:0000256" key="7">
    <source>
        <dbReference type="SAM" id="Phobius"/>
    </source>
</evidence>
<dbReference type="SUPFAM" id="SSF103473">
    <property type="entry name" value="MFS general substrate transporter"/>
    <property type="match status" value="1"/>
</dbReference>
<organism evidence="8 9">
    <name type="scientific">Chenopodium quinoa</name>
    <name type="common">Quinoa</name>
    <dbReference type="NCBI Taxonomy" id="63459"/>
    <lineage>
        <taxon>Eukaryota</taxon>
        <taxon>Viridiplantae</taxon>
        <taxon>Streptophyta</taxon>
        <taxon>Embryophyta</taxon>
        <taxon>Tracheophyta</taxon>
        <taxon>Spermatophyta</taxon>
        <taxon>Magnoliopsida</taxon>
        <taxon>eudicotyledons</taxon>
        <taxon>Gunneridae</taxon>
        <taxon>Pentapetalae</taxon>
        <taxon>Caryophyllales</taxon>
        <taxon>Chenopodiaceae</taxon>
        <taxon>Chenopodioideae</taxon>
        <taxon>Atripliceae</taxon>
        <taxon>Chenopodium</taxon>
    </lineage>
</organism>
<protein>
    <submittedName>
        <fullName evidence="8">Uncharacterized protein</fullName>
    </submittedName>
</protein>
<dbReference type="InterPro" id="IPR000109">
    <property type="entry name" value="POT_fam"/>
</dbReference>
<dbReference type="GeneID" id="110710349"/>
<evidence type="ECO:0000256" key="1">
    <source>
        <dbReference type="ARBA" id="ARBA00004141"/>
    </source>
</evidence>
<accession>A0A803LZA1</accession>
<feature type="transmembrane region" description="Helical" evidence="7">
    <location>
        <begin position="516"/>
        <end position="536"/>
    </location>
</feature>
<keyword evidence="9" id="KW-1185">Reference proteome</keyword>
<dbReference type="InterPro" id="IPR036259">
    <property type="entry name" value="MFS_trans_sf"/>
</dbReference>
<dbReference type="AlphaFoldDB" id="A0A803LZA1"/>
<dbReference type="RefSeq" id="XP_021744327.1">
    <property type="nucleotide sequence ID" value="XM_021888635.1"/>
</dbReference>
<comment type="similarity">
    <text evidence="2">Belongs to the major facilitator superfamily. Proton-dependent oligopeptide transporter (POT/PTR) (TC 2.A.17) family.</text>
</comment>
<evidence type="ECO:0000256" key="3">
    <source>
        <dbReference type="ARBA" id="ARBA00022448"/>
    </source>
</evidence>
<dbReference type="Gramene" id="AUR62020802-RA">
    <property type="protein sequence ID" value="AUR62020802-RA:cds"/>
    <property type="gene ID" value="AUR62020802"/>
</dbReference>
<proteinExistence type="inferred from homology"/>
<feature type="transmembrane region" description="Helical" evidence="7">
    <location>
        <begin position="317"/>
        <end position="342"/>
    </location>
</feature>
<evidence type="ECO:0000256" key="5">
    <source>
        <dbReference type="ARBA" id="ARBA00022989"/>
    </source>
</evidence>
<gene>
    <name evidence="8" type="primary">LOC110710349</name>
</gene>
<reference evidence="8" key="2">
    <citation type="submission" date="2021-03" db="UniProtKB">
        <authorList>
            <consortium name="EnsemblPlants"/>
        </authorList>
    </citation>
    <scope>IDENTIFICATION</scope>
</reference>
<dbReference type="Pfam" id="PF00854">
    <property type="entry name" value="PTR2"/>
    <property type="match status" value="1"/>
</dbReference>
<reference evidence="8" key="1">
    <citation type="journal article" date="2017" name="Nature">
        <title>The genome of Chenopodium quinoa.</title>
        <authorList>
            <person name="Jarvis D.E."/>
            <person name="Ho Y.S."/>
            <person name="Lightfoot D.J."/>
            <person name="Schmoeckel S.M."/>
            <person name="Li B."/>
            <person name="Borm T.J.A."/>
            <person name="Ohyanagi H."/>
            <person name="Mineta K."/>
            <person name="Michell C.T."/>
            <person name="Saber N."/>
            <person name="Kharbatia N.M."/>
            <person name="Rupper R.R."/>
            <person name="Sharp A.R."/>
            <person name="Dally N."/>
            <person name="Boughton B.A."/>
            <person name="Woo Y.H."/>
            <person name="Gao G."/>
            <person name="Schijlen E.G.W.M."/>
            <person name="Guo X."/>
            <person name="Momin A.A."/>
            <person name="Negrao S."/>
            <person name="Al-Babili S."/>
            <person name="Gehring C."/>
            <person name="Roessner U."/>
            <person name="Jung C."/>
            <person name="Murphy K."/>
            <person name="Arold S.T."/>
            <person name="Gojobori T."/>
            <person name="van der Linden C.G."/>
            <person name="van Loo E.N."/>
            <person name="Jellen E.N."/>
            <person name="Maughan P.J."/>
            <person name="Tester M."/>
        </authorList>
    </citation>
    <scope>NUCLEOTIDE SEQUENCE [LARGE SCALE GENOMIC DNA]</scope>
    <source>
        <strain evidence="8">cv. PI 614886</strain>
    </source>
</reference>
<comment type="subcellular location">
    <subcellularLocation>
        <location evidence="1">Membrane</location>
        <topology evidence="1">Multi-pass membrane protein</topology>
    </subcellularLocation>
</comment>
<dbReference type="EnsemblPlants" id="AUR62020802-RA">
    <property type="protein sequence ID" value="AUR62020802-RA:cds"/>
    <property type="gene ID" value="AUR62020802"/>
</dbReference>
<keyword evidence="3" id="KW-0813">Transport</keyword>
<evidence type="ECO:0000256" key="4">
    <source>
        <dbReference type="ARBA" id="ARBA00022692"/>
    </source>
</evidence>
<dbReference type="GO" id="GO:0022857">
    <property type="term" value="F:transmembrane transporter activity"/>
    <property type="evidence" value="ECO:0007669"/>
    <property type="project" value="InterPro"/>
</dbReference>
<evidence type="ECO:0000256" key="2">
    <source>
        <dbReference type="ARBA" id="ARBA00005982"/>
    </source>
</evidence>
<sequence>MESNGVTKQHINNGKGGWFSSFLILGTNMGLSIASGAWSCNLIVFLITVFNVKSIAAAQINNIINGFTTLCPFIAAVFADSAFGAFSVSFVSSIISLLGVLIFTLIVTIKSMRPPPCAHNSTCLPPTTFQYAFLYISLILASLGVGGSRFLLGTMGADQLDKPKHQAMFFNWFVFTLYFSWIIGYTLLIYIQTSVNWALSFFIALAANVIVVALYLIGSRFYRTYPPQGSPFTSIARVIVAAMRNNTRIVEESCYLYENENSKLSHGQPSKSLRFLNRAALIKQGDNRARDTITKSWSQCTMEEVEDLKKLFKLMPLWSSSMLLSAAIGIILSITVLMALVMDRSVNSHYKIPPGTFVVVTFVFTAITSPIFDRYITPTYKKLTGRRLTFLQCIGVGHVCNILATITFALIERRRLNLIEVYHLKDQQNVVAPLSALWLIIPLVITGIGEGFSFSPEVALYYQEFPKSLRSTSTSMISLHIAAGFYISSAFINLVGRTTSWLPNDINHGRVDKACWTLAIVITVNFAYFLVCAKLYKYNNPSSESDNGNTMTI</sequence>
<feature type="transmembrane region" description="Helical" evidence="7">
    <location>
        <begin position="172"/>
        <end position="191"/>
    </location>
</feature>
<dbReference type="OrthoDB" id="8904098at2759"/>
<dbReference type="InterPro" id="IPR005829">
    <property type="entry name" value="Sugar_transporter_CS"/>
</dbReference>
<keyword evidence="5 7" id="KW-1133">Transmembrane helix</keyword>
<evidence type="ECO:0000313" key="8">
    <source>
        <dbReference type="EnsemblPlants" id="AUR62020802-RA:cds"/>
    </source>
</evidence>
<feature type="transmembrane region" description="Helical" evidence="7">
    <location>
        <begin position="86"/>
        <end position="109"/>
    </location>
</feature>
<dbReference type="OMA" id="GHIINIF"/>
<dbReference type="Proteomes" id="UP000596660">
    <property type="component" value="Unplaced"/>
</dbReference>
<dbReference type="PROSITE" id="PS00217">
    <property type="entry name" value="SUGAR_TRANSPORT_2"/>
    <property type="match status" value="1"/>
</dbReference>
<feature type="transmembrane region" description="Helical" evidence="7">
    <location>
        <begin position="431"/>
        <end position="455"/>
    </location>
</feature>
<feature type="transmembrane region" description="Helical" evidence="7">
    <location>
        <begin position="21"/>
        <end position="50"/>
    </location>
</feature>
<feature type="transmembrane region" description="Helical" evidence="7">
    <location>
        <begin position="388"/>
        <end position="411"/>
    </location>
</feature>
<evidence type="ECO:0000256" key="6">
    <source>
        <dbReference type="ARBA" id="ARBA00023136"/>
    </source>
</evidence>
<keyword evidence="6 7" id="KW-0472">Membrane</keyword>
<dbReference type="PANTHER" id="PTHR11654">
    <property type="entry name" value="OLIGOPEPTIDE TRANSPORTER-RELATED"/>
    <property type="match status" value="1"/>
</dbReference>
<feature type="transmembrane region" description="Helical" evidence="7">
    <location>
        <begin position="56"/>
        <end position="79"/>
    </location>
</feature>
<dbReference type="KEGG" id="cqi:110710349"/>